<dbReference type="SUPFAM" id="SSF46785">
    <property type="entry name" value="Winged helix' DNA-binding domain"/>
    <property type="match status" value="1"/>
</dbReference>
<dbReference type="PANTHER" id="PTHR30537">
    <property type="entry name" value="HTH-TYPE TRANSCRIPTIONAL REGULATOR"/>
    <property type="match status" value="1"/>
</dbReference>
<evidence type="ECO:0000313" key="4">
    <source>
        <dbReference type="Proteomes" id="UP000528918"/>
    </source>
</evidence>
<feature type="domain" description="HTH lysR-type" evidence="2">
    <location>
        <begin position="24"/>
        <end position="79"/>
    </location>
</feature>
<organism evidence="3 4">
    <name type="scientific">Vreelandella zhaodongensis</name>
    <name type="common">Halomonas zhaodongensis</name>
    <dbReference type="NCBI Taxonomy" id="1176240"/>
    <lineage>
        <taxon>Bacteria</taxon>
        <taxon>Pseudomonadati</taxon>
        <taxon>Pseudomonadota</taxon>
        <taxon>Gammaproteobacteria</taxon>
        <taxon>Oceanospirillales</taxon>
        <taxon>Halomonadaceae</taxon>
        <taxon>Vreelandella</taxon>
    </lineage>
</organism>
<name>A0ABX2SS70_VREZH</name>
<dbReference type="Proteomes" id="UP000528918">
    <property type="component" value="Unassembled WGS sequence"/>
</dbReference>
<gene>
    <name evidence="3" type="ORF">HZS79_08100</name>
</gene>
<dbReference type="Pfam" id="PF00126">
    <property type="entry name" value="HTH_1"/>
    <property type="match status" value="1"/>
</dbReference>
<dbReference type="PROSITE" id="PS50931">
    <property type="entry name" value="HTH_LYSR"/>
    <property type="match status" value="1"/>
</dbReference>
<dbReference type="EMBL" id="JACCDD010000003">
    <property type="protein sequence ID" value="NYS44903.1"/>
    <property type="molecule type" value="Genomic_DNA"/>
</dbReference>
<dbReference type="InterPro" id="IPR036390">
    <property type="entry name" value="WH_DNA-bd_sf"/>
</dbReference>
<dbReference type="InterPro" id="IPR036388">
    <property type="entry name" value="WH-like_DNA-bd_sf"/>
</dbReference>
<keyword evidence="4" id="KW-1185">Reference proteome</keyword>
<dbReference type="PRINTS" id="PR00039">
    <property type="entry name" value="HTHLYSR"/>
</dbReference>
<dbReference type="Gene3D" id="3.40.190.10">
    <property type="entry name" value="Periplasmic binding protein-like II"/>
    <property type="match status" value="2"/>
</dbReference>
<dbReference type="RefSeq" id="WP_179927537.1">
    <property type="nucleotide sequence ID" value="NZ_JACCDD010000003.1"/>
</dbReference>
<dbReference type="PANTHER" id="PTHR30537:SF5">
    <property type="entry name" value="HTH-TYPE TRANSCRIPTIONAL ACTIVATOR TTDR-RELATED"/>
    <property type="match status" value="1"/>
</dbReference>
<reference evidence="3 4" key="1">
    <citation type="journal article" date="2013" name="Antonie Van Leeuwenhoek">
        <title>Halomonas zhaodongensis sp. nov., a slightly halophilic bacterium isolated from saline-alkaline soils in Zhaodong, China.</title>
        <authorList>
            <person name="Jiang J."/>
            <person name="Pan Y."/>
            <person name="Meng L."/>
            <person name="Hu S."/>
            <person name="Zhang X."/>
            <person name="Hu B."/>
            <person name="Meng J."/>
            <person name="Li C."/>
            <person name="Huang H."/>
            <person name="Wang K."/>
            <person name="Su T."/>
        </authorList>
    </citation>
    <scope>NUCLEOTIDE SEQUENCE [LARGE SCALE GENOMIC DNA]</scope>
    <source>
        <strain evidence="3 4">NEAU-ST10-25</strain>
    </source>
</reference>
<accession>A0ABX2SS70</accession>
<evidence type="ECO:0000313" key="3">
    <source>
        <dbReference type="EMBL" id="NYS44903.1"/>
    </source>
</evidence>
<dbReference type="Gene3D" id="1.10.10.10">
    <property type="entry name" value="Winged helix-like DNA-binding domain superfamily/Winged helix DNA-binding domain"/>
    <property type="match status" value="1"/>
</dbReference>
<evidence type="ECO:0000256" key="1">
    <source>
        <dbReference type="ARBA" id="ARBA00009437"/>
    </source>
</evidence>
<dbReference type="InterPro" id="IPR058163">
    <property type="entry name" value="LysR-type_TF_proteobact-type"/>
</dbReference>
<comment type="similarity">
    <text evidence="1">Belongs to the LysR transcriptional regulatory family.</text>
</comment>
<comment type="caution">
    <text evidence="3">The sequence shown here is derived from an EMBL/GenBank/DDBJ whole genome shotgun (WGS) entry which is preliminary data.</text>
</comment>
<evidence type="ECO:0000259" key="2">
    <source>
        <dbReference type="PROSITE" id="PS50931"/>
    </source>
</evidence>
<protein>
    <submittedName>
        <fullName evidence="3">LysR family transcriptional regulator</fullName>
    </submittedName>
</protein>
<dbReference type="InterPro" id="IPR000847">
    <property type="entry name" value="LysR_HTH_N"/>
</dbReference>
<sequence length="307" mass="34474">MSKTYLLKSRVETKNWGLAVNASLQAIKVFEAAARLGSFKDAAEELSITSANVSHHISNLENRLGVRLFTRINRGVILTSEGHQLSEATTAGLQKIQTALDNIKSDASRLNVDTTSSFAALVLIPLLHDFNKIYQNVDVEISTGEVVASRVNTLSIRLGDVTRIDESNLLKKERFNVYGSSPFIRSITVDKPPTVYLTKWKNNKLPDSPWKNWLTENKESLPNFEIKYFDQELYGVYEALAGKGLVFCSETLVSNFVKAGTLQPIVSQGVDSMLCYYIPTESWQHSAKMQAFVDWLKLVIDWNLYSE</sequence>
<proteinExistence type="inferred from homology"/>